<evidence type="ECO:0008006" key="5">
    <source>
        <dbReference type="Google" id="ProtNLM"/>
    </source>
</evidence>
<dbReference type="AlphaFoldDB" id="A0AAN7H126"/>
<feature type="compositionally biased region" description="Low complexity" evidence="1">
    <location>
        <begin position="164"/>
        <end position="185"/>
    </location>
</feature>
<feature type="region of interest" description="Disordered" evidence="1">
    <location>
        <begin position="54"/>
        <end position="95"/>
    </location>
</feature>
<feature type="compositionally biased region" description="Basic and acidic residues" evidence="1">
    <location>
        <begin position="1"/>
        <end position="11"/>
    </location>
</feature>
<feature type="compositionally biased region" description="Polar residues" evidence="1">
    <location>
        <begin position="187"/>
        <end position="200"/>
    </location>
</feature>
<evidence type="ECO:0000256" key="1">
    <source>
        <dbReference type="SAM" id="MobiDB-lite"/>
    </source>
</evidence>
<evidence type="ECO:0000256" key="2">
    <source>
        <dbReference type="SAM" id="Phobius"/>
    </source>
</evidence>
<protein>
    <recommendedName>
        <fullName evidence="5">Apple domain-containing protein</fullName>
    </recommendedName>
</protein>
<feature type="region of interest" description="Disordered" evidence="1">
    <location>
        <begin position="129"/>
        <end position="200"/>
    </location>
</feature>
<comment type="caution">
    <text evidence="3">The sequence shown here is derived from an EMBL/GenBank/DDBJ whole genome shotgun (WGS) entry which is preliminary data.</text>
</comment>
<keyword evidence="2" id="KW-0812">Transmembrane</keyword>
<reference evidence="3" key="2">
    <citation type="submission" date="2023-05" db="EMBL/GenBank/DDBJ databases">
        <authorList>
            <consortium name="Lawrence Berkeley National Laboratory"/>
            <person name="Steindorff A."/>
            <person name="Hensen N."/>
            <person name="Bonometti L."/>
            <person name="Westerberg I."/>
            <person name="Brannstrom I.O."/>
            <person name="Guillou S."/>
            <person name="Cros-Aarteil S."/>
            <person name="Calhoun S."/>
            <person name="Haridas S."/>
            <person name="Kuo A."/>
            <person name="Mondo S."/>
            <person name="Pangilinan J."/>
            <person name="Riley R."/>
            <person name="Labutti K."/>
            <person name="Andreopoulos B."/>
            <person name="Lipzen A."/>
            <person name="Chen C."/>
            <person name="Yanf M."/>
            <person name="Daum C."/>
            <person name="Ng V."/>
            <person name="Clum A."/>
            <person name="Ohm R."/>
            <person name="Martin F."/>
            <person name="Silar P."/>
            <person name="Natvig D."/>
            <person name="Lalanne C."/>
            <person name="Gautier V."/>
            <person name="Ament-Velasquez S.L."/>
            <person name="Kruys A."/>
            <person name="Hutchinson M.I."/>
            <person name="Powell A.J."/>
            <person name="Barry K."/>
            <person name="Miller A.N."/>
            <person name="Grigoriev I.V."/>
            <person name="Debuchy R."/>
            <person name="Gladieux P."/>
            <person name="Thoren M.H."/>
            <person name="Johannesson H."/>
        </authorList>
    </citation>
    <scope>NUCLEOTIDE SEQUENCE</scope>
    <source>
        <strain evidence="3">CBS 990.96</strain>
    </source>
</reference>
<organism evidence="3 4">
    <name type="scientific">Podospora fimiseda</name>
    <dbReference type="NCBI Taxonomy" id="252190"/>
    <lineage>
        <taxon>Eukaryota</taxon>
        <taxon>Fungi</taxon>
        <taxon>Dikarya</taxon>
        <taxon>Ascomycota</taxon>
        <taxon>Pezizomycotina</taxon>
        <taxon>Sordariomycetes</taxon>
        <taxon>Sordariomycetidae</taxon>
        <taxon>Sordariales</taxon>
        <taxon>Podosporaceae</taxon>
        <taxon>Podospora</taxon>
    </lineage>
</organism>
<feature type="compositionally biased region" description="Low complexity" evidence="1">
    <location>
        <begin position="129"/>
        <end position="157"/>
    </location>
</feature>
<dbReference type="Proteomes" id="UP001301958">
    <property type="component" value="Unassembled WGS sequence"/>
</dbReference>
<keyword evidence="2" id="KW-0472">Membrane</keyword>
<evidence type="ECO:0000313" key="4">
    <source>
        <dbReference type="Proteomes" id="UP001301958"/>
    </source>
</evidence>
<reference evidence="3" key="1">
    <citation type="journal article" date="2023" name="Mol. Phylogenet. Evol.">
        <title>Genome-scale phylogeny and comparative genomics of the fungal order Sordariales.</title>
        <authorList>
            <person name="Hensen N."/>
            <person name="Bonometti L."/>
            <person name="Westerberg I."/>
            <person name="Brannstrom I.O."/>
            <person name="Guillou S."/>
            <person name="Cros-Aarteil S."/>
            <person name="Calhoun S."/>
            <person name="Haridas S."/>
            <person name="Kuo A."/>
            <person name="Mondo S."/>
            <person name="Pangilinan J."/>
            <person name="Riley R."/>
            <person name="LaButti K."/>
            <person name="Andreopoulos B."/>
            <person name="Lipzen A."/>
            <person name="Chen C."/>
            <person name="Yan M."/>
            <person name="Daum C."/>
            <person name="Ng V."/>
            <person name="Clum A."/>
            <person name="Steindorff A."/>
            <person name="Ohm R.A."/>
            <person name="Martin F."/>
            <person name="Silar P."/>
            <person name="Natvig D.O."/>
            <person name="Lalanne C."/>
            <person name="Gautier V."/>
            <person name="Ament-Velasquez S.L."/>
            <person name="Kruys A."/>
            <person name="Hutchinson M.I."/>
            <person name="Powell A.J."/>
            <person name="Barry K."/>
            <person name="Miller A.N."/>
            <person name="Grigoriev I.V."/>
            <person name="Debuchy R."/>
            <person name="Gladieux P."/>
            <person name="Hiltunen Thoren M."/>
            <person name="Johannesson H."/>
        </authorList>
    </citation>
    <scope>NUCLEOTIDE SEQUENCE</scope>
    <source>
        <strain evidence="3">CBS 990.96</strain>
    </source>
</reference>
<feature type="compositionally biased region" description="Polar residues" evidence="1">
    <location>
        <begin position="57"/>
        <end position="70"/>
    </location>
</feature>
<gene>
    <name evidence="3" type="ORF">QBC38DRAFT_264765</name>
</gene>
<feature type="region of interest" description="Disordered" evidence="1">
    <location>
        <begin position="1"/>
        <end position="40"/>
    </location>
</feature>
<feature type="compositionally biased region" description="Low complexity" evidence="1">
    <location>
        <begin position="71"/>
        <end position="89"/>
    </location>
</feature>
<accession>A0AAN7H126</accession>
<sequence>MVHHSTPDHSGLEAVVTPDLEVVTPPPQQQPPSQAGGGYYASSWQQQQYKYQPQHSISAISGQTEYSPNNSGYPYSGPPTQYYPPQQQPFDEKSSTPKKLLGLKPKIFWILIIILVIILAAGIGGGIAAGLSSSSSSSSSSTPSSSGEKQTPSSDSTSPPPLSSPGNPTPSETSSSTSPTRTPNTILPPSTDTCPSSNQSIISPLNASGTPWTISRENSTPQKFQIHCDRDMSADIRKGTIDIMRLSVRTLEECIAACAGYNFQYGNNAVYGAGRSSAGLCKAVTLVKKSGDYCFLKNGSRFDVVQSQPWLFSSAILVE</sequence>
<keyword evidence="4" id="KW-1185">Reference proteome</keyword>
<keyword evidence="2" id="KW-1133">Transmembrane helix</keyword>
<dbReference type="EMBL" id="MU865367">
    <property type="protein sequence ID" value="KAK4225454.1"/>
    <property type="molecule type" value="Genomic_DNA"/>
</dbReference>
<name>A0AAN7H126_9PEZI</name>
<proteinExistence type="predicted"/>
<evidence type="ECO:0000313" key="3">
    <source>
        <dbReference type="EMBL" id="KAK4225454.1"/>
    </source>
</evidence>
<feature type="transmembrane region" description="Helical" evidence="2">
    <location>
        <begin position="107"/>
        <end position="131"/>
    </location>
</feature>